<sequence>MDNDLEMLHLLALEEEEDMAEDEDQIYRAVLTGALIYLGAAESRKRRGHRTIEATPTASFDVALDDADMPPILDDVDEPDTPTNTSGIIVPPKPLAPRPRITDPPPHAQPVSAQPPSATLNGENTTPTPVLPPRRSARLAAVGTELRGGDGTLRSLDARNGG</sequence>
<feature type="compositionally biased region" description="Acidic residues" evidence="1">
    <location>
        <begin position="63"/>
        <end position="80"/>
    </location>
</feature>
<feature type="region of interest" description="Disordered" evidence="1">
    <location>
        <begin position="143"/>
        <end position="162"/>
    </location>
</feature>
<dbReference type="KEGG" id="lbc:LACBIDRAFT_327853"/>
<dbReference type="AlphaFoldDB" id="B0DD07"/>
<evidence type="ECO:0000256" key="1">
    <source>
        <dbReference type="SAM" id="MobiDB-lite"/>
    </source>
</evidence>
<organism evidence="3">
    <name type="scientific">Laccaria bicolor (strain S238N-H82 / ATCC MYA-4686)</name>
    <name type="common">Bicoloured deceiver</name>
    <name type="synonym">Laccaria laccata var. bicolor</name>
    <dbReference type="NCBI Taxonomy" id="486041"/>
    <lineage>
        <taxon>Eukaryota</taxon>
        <taxon>Fungi</taxon>
        <taxon>Dikarya</taxon>
        <taxon>Basidiomycota</taxon>
        <taxon>Agaricomycotina</taxon>
        <taxon>Agaricomycetes</taxon>
        <taxon>Agaricomycetidae</taxon>
        <taxon>Agaricales</taxon>
        <taxon>Agaricineae</taxon>
        <taxon>Hydnangiaceae</taxon>
        <taxon>Laccaria</taxon>
    </lineage>
</organism>
<dbReference type="GeneID" id="6077506"/>
<gene>
    <name evidence="2" type="ORF">LACBIDRAFT_327853</name>
</gene>
<evidence type="ECO:0000313" key="2">
    <source>
        <dbReference type="EMBL" id="EDR07390.1"/>
    </source>
</evidence>
<protein>
    <submittedName>
        <fullName evidence="2">Predicted protein</fullName>
    </submittedName>
</protein>
<dbReference type="RefSeq" id="XP_001881782.1">
    <property type="nucleotide sequence ID" value="XM_001881747.1"/>
</dbReference>
<feature type="compositionally biased region" description="Pro residues" evidence="1">
    <location>
        <begin position="91"/>
        <end position="108"/>
    </location>
</feature>
<reference evidence="2 3" key="1">
    <citation type="journal article" date="2008" name="Nature">
        <title>The genome of Laccaria bicolor provides insights into mycorrhizal symbiosis.</title>
        <authorList>
            <person name="Martin F."/>
            <person name="Aerts A."/>
            <person name="Ahren D."/>
            <person name="Brun A."/>
            <person name="Danchin E.G.J."/>
            <person name="Duchaussoy F."/>
            <person name="Gibon J."/>
            <person name="Kohler A."/>
            <person name="Lindquist E."/>
            <person name="Pereda V."/>
            <person name="Salamov A."/>
            <person name="Shapiro H.J."/>
            <person name="Wuyts J."/>
            <person name="Blaudez D."/>
            <person name="Buee M."/>
            <person name="Brokstein P."/>
            <person name="Canbaeck B."/>
            <person name="Cohen D."/>
            <person name="Courty P.E."/>
            <person name="Coutinho P.M."/>
            <person name="Delaruelle C."/>
            <person name="Detter J.C."/>
            <person name="Deveau A."/>
            <person name="DiFazio S."/>
            <person name="Duplessis S."/>
            <person name="Fraissinet-Tachet L."/>
            <person name="Lucic E."/>
            <person name="Frey-Klett P."/>
            <person name="Fourrey C."/>
            <person name="Feussner I."/>
            <person name="Gay G."/>
            <person name="Grimwood J."/>
            <person name="Hoegger P.J."/>
            <person name="Jain P."/>
            <person name="Kilaru S."/>
            <person name="Labbe J."/>
            <person name="Lin Y.C."/>
            <person name="Legue V."/>
            <person name="Le Tacon F."/>
            <person name="Marmeisse R."/>
            <person name="Melayah D."/>
            <person name="Montanini B."/>
            <person name="Muratet M."/>
            <person name="Nehls U."/>
            <person name="Niculita-Hirzel H."/>
            <person name="Oudot-Le Secq M.P."/>
            <person name="Peter M."/>
            <person name="Quesneville H."/>
            <person name="Rajashekar B."/>
            <person name="Reich M."/>
            <person name="Rouhier N."/>
            <person name="Schmutz J."/>
            <person name="Yin T."/>
            <person name="Chalot M."/>
            <person name="Henrissat B."/>
            <person name="Kuees U."/>
            <person name="Lucas S."/>
            <person name="Van de Peer Y."/>
            <person name="Podila G.K."/>
            <person name="Polle A."/>
            <person name="Pukkila P.J."/>
            <person name="Richardson P.M."/>
            <person name="Rouze P."/>
            <person name="Sanders I.R."/>
            <person name="Stajich J.E."/>
            <person name="Tunlid A."/>
            <person name="Tuskan G."/>
            <person name="Grigoriev I.V."/>
        </authorList>
    </citation>
    <scope>NUCLEOTIDE SEQUENCE [LARGE SCALE GENOMIC DNA]</scope>
    <source>
        <strain evidence="3">S238N-H82 / ATCC MYA-4686</strain>
    </source>
</reference>
<evidence type="ECO:0000313" key="3">
    <source>
        <dbReference type="Proteomes" id="UP000001194"/>
    </source>
</evidence>
<dbReference type="InParanoid" id="B0DD07"/>
<feature type="compositionally biased region" description="Polar residues" evidence="1">
    <location>
        <begin position="111"/>
        <end position="128"/>
    </location>
</feature>
<dbReference type="EMBL" id="DS547104">
    <property type="protein sequence ID" value="EDR07390.1"/>
    <property type="molecule type" value="Genomic_DNA"/>
</dbReference>
<dbReference type="HOGENOM" id="CLU_1635686_0_0_1"/>
<proteinExistence type="predicted"/>
<feature type="region of interest" description="Disordered" evidence="1">
    <location>
        <begin position="61"/>
        <end position="135"/>
    </location>
</feature>
<accession>B0DD07</accession>
<dbReference type="Proteomes" id="UP000001194">
    <property type="component" value="Unassembled WGS sequence"/>
</dbReference>
<keyword evidence="3" id="KW-1185">Reference proteome</keyword>
<name>B0DD07_LACBS</name>